<evidence type="ECO:0000256" key="5">
    <source>
        <dbReference type="ARBA" id="ARBA00022801"/>
    </source>
</evidence>
<feature type="domain" description="Non-canonical purine NTP phosphatase/PRRC1" evidence="12">
    <location>
        <begin position="6"/>
        <end position="156"/>
    </location>
</feature>
<evidence type="ECO:0000256" key="3">
    <source>
        <dbReference type="ARBA" id="ARBA00022723"/>
    </source>
</evidence>
<dbReference type="NCBIfam" id="NF002850">
    <property type="entry name" value="PRK03114.1"/>
    <property type="match status" value="1"/>
</dbReference>
<evidence type="ECO:0000256" key="7">
    <source>
        <dbReference type="ARBA" id="ARBA00023080"/>
    </source>
</evidence>
<dbReference type="InterPro" id="IPR050299">
    <property type="entry name" value="YjjX_NTPase"/>
</dbReference>
<dbReference type="GO" id="GO:0046872">
    <property type="term" value="F:metal ion binding"/>
    <property type="evidence" value="ECO:0007669"/>
    <property type="project" value="UniProtKB-KW"/>
</dbReference>
<dbReference type="PANTHER" id="PTHR34699:SF2">
    <property type="entry name" value="NON-CANONICAL PURINE NTP PHOSPHATASE_PRRC1 DOMAIN-CONTAINING PROTEIN"/>
    <property type="match status" value="1"/>
</dbReference>
<evidence type="ECO:0000256" key="10">
    <source>
        <dbReference type="ARBA" id="ARBA00048174"/>
    </source>
</evidence>
<dbReference type="GO" id="GO:0000166">
    <property type="term" value="F:nucleotide binding"/>
    <property type="evidence" value="ECO:0007669"/>
    <property type="project" value="UniProtKB-KW"/>
</dbReference>
<dbReference type="KEGG" id="grc:GI584_15460"/>
<keyword evidence="6" id="KW-0460">Magnesium</keyword>
<dbReference type="InterPro" id="IPR026533">
    <property type="entry name" value="NTPase/PRRC1"/>
</dbReference>
<dbReference type="EMBL" id="CP045915">
    <property type="protein sequence ID" value="QGH35364.1"/>
    <property type="molecule type" value="Genomic_DNA"/>
</dbReference>
<keyword evidence="3" id="KW-0479">Metal-binding</keyword>
<evidence type="ECO:0000313" key="14">
    <source>
        <dbReference type="Proteomes" id="UP000339690"/>
    </source>
</evidence>
<sequence length="169" mass="18548">MKIVIGSYNKAKVKAVQRIFVDATIRSADVASGVHAQPKSDMETMQGAINRAKASKQTEGHCYGIGLEGGIMQINSQVFLCNWGALVTPDDHLYIASGARIPLPDEIAKPLLNGQELGEMMREWTKINDIRHHQGAIGIFTDSHVSREDMFTHVVKLLAGQAHYHGNSK</sequence>
<evidence type="ECO:0000313" key="13">
    <source>
        <dbReference type="EMBL" id="QGH35364.1"/>
    </source>
</evidence>
<evidence type="ECO:0000256" key="4">
    <source>
        <dbReference type="ARBA" id="ARBA00022741"/>
    </source>
</evidence>
<organism evidence="13 14">
    <name type="scientific">Gracilibacillus salitolerans</name>
    <dbReference type="NCBI Taxonomy" id="2663022"/>
    <lineage>
        <taxon>Bacteria</taxon>
        <taxon>Bacillati</taxon>
        <taxon>Bacillota</taxon>
        <taxon>Bacilli</taxon>
        <taxon>Bacillales</taxon>
        <taxon>Bacillaceae</taxon>
        <taxon>Gracilibacillus</taxon>
    </lineage>
</organism>
<comment type="catalytic activity">
    <reaction evidence="10">
        <text>ITP + H2O = IDP + phosphate + H(+)</text>
        <dbReference type="Rhea" id="RHEA:28330"/>
        <dbReference type="ChEBI" id="CHEBI:15377"/>
        <dbReference type="ChEBI" id="CHEBI:15378"/>
        <dbReference type="ChEBI" id="CHEBI:43474"/>
        <dbReference type="ChEBI" id="CHEBI:58280"/>
        <dbReference type="ChEBI" id="CHEBI:61402"/>
        <dbReference type="EC" id="3.6.1.73"/>
    </reaction>
</comment>
<reference evidence="13 14" key="1">
    <citation type="submission" date="2019-11" db="EMBL/GenBank/DDBJ databases">
        <title>Gracilibacillus salitolerans sp. nov., a moderate halophile isolated from a saline soil in northwest China.</title>
        <authorList>
            <person name="Gan L."/>
        </authorList>
    </citation>
    <scope>NUCLEOTIDE SEQUENCE [LARGE SCALE GENOMIC DNA]</scope>
    <source>
        <strain evidence="13 14">SCU50</strain>
    </source>
</reference>
<dbReference type="PANTHER" id="PTHR34699">
    <property type="match status" value="1"/>
</dbReference>
<name>A0A5Q2TKA2_9BACI</name>
<accession>A0A5Q2TKA2</accession>
<evidence type="ECO:0000256" key="9">
    <source>
        <dbReference type="ARBA" id="ARBA00038901"/>
    </source>
</evidence>
<dbReference type="SUPFAM" id="SSF52972">
    <property type="entry name" value="ITPase-like"/>
    <property type="match status" value="1"/>
</dbReference>
<protein>
    <recommendedName>
        <fullName evidence="9">inosine/xanthosine triphosphatase</fullName>
        <ecNumber evidence="9">3.6.1.73</ecNumber>
    </recommendedName>
</protein>
<dbReference type="GO" id="GO:0009117">
    <property type="term" value="P:nucleotide metabolic process"/>
    <property type="evidence" value="ECO:0007669"/>
    <property type="project" value="UniProtKB-KW"/>
</dbReference>
<dbReference type="EC" id="3.6.1.73" evidence="9"/>
<dbReference type="InterPro" id="IPR029001">
    <property type="entry name" value="ITPase-like_fam"/>
</dbReference>
<keyword evidence="4" id="KW-0547">Nucleotide-binding</keyword>
<evidence type="ECO:0000256" key="1">
    <source>
        <dbReference type="ARBA" id="ARBA00001936"/>
    </source>
</evidence>
<evidence type="ECO:0000256" key="8">
    <source>
        <dbReference type="ARBA" id="ARBA00023211"/>
    </source>
</evidence>
<dbReference type="Proteomes" id="UP000339690">
    <property type="component" value="Chromosome"/>
</dbReference>
<comment type="cofactor">
    <cofactor evidence="1">
        <name>Mn(2+)</name>
        <dbReference type="ChEBI" id="CHEBI:29035"/>
    </cofactor>
</comment>
<keyword evidence="5" id="KW-0378">Hydrolase</keyword>
<proteinExistence type="predicted"/>
<evidence type="ECO:0000256" key="2">
    <source>
        <dbReference type="ARBA" id="ARBA00001946"/>
    </source>
</evidence>
<dbReference type="RefSeq" id="WP_153791764.1">
    <property type="nucleotide sequence ID" value="NZ_CP045915.1"/>
</dbReference>
<keyword evidence="8" id="KW-0464">Manganese</keyword>
<dbReference type="GO" id="GO:0103023">
    <property type="term" value="F:ITPase activity"/>
    <property type="evidence" value="ECO:0007669"/>
    <property type="project" value="UniProtKB-EC"/>
</dbReference>
<evidence type="ECO:0000256" key="11">
    <source>
        <dbReference type="ARBA" id="ARBA00048781"/>
    </source>
</evidence>
<dbReference type="Gene3D" id="3.90.950.10">
    <property type="match status" value="1"/>
</dbReference>
<keyword evidence="14" id="KW-1185">Reference proteome</keyword>
<comment type="catalytic activity">
    <reaction evidence="11">
        <text>XTP + H2O = XDP + phosphate + H(+)</text>
        <dbReference type="Rhea" id="RHEA:28406"/>
        <dbReference type="ChEBI" id="CHEBI:15377"/>
        <dbReference type="ChEBI" id="CHEBI:15378"/>
        <dbReference type="ChEBI" id="CHEBI:43474"/>
        <dbReference type="ChEBI" id="CHEBI:59884"/>
        <dbReference type="ChEBI" id="CHEBI:61314"/>
        <dbReference type="EC" id="3.6.1.73"/>
    </reaction>
</comment>
<dbReference type="Pfam" id="PF01931">
    <property type="entry name" value="NTPase_I-T"/>
    <property type="match status" value="1"/>
</dbReference>
<gene>
    <name evidence="13" type="ORF">GI584_15460</name>
</gene>
<evidence type="ECO:0000256" key="6">
    <source>
        <dbReference type="ARBA" id="ARBA00022842"/>
    </source>
</evidence>
<evidence type="ECO:0000259" key="12">
    <source>
        <dbReference type="Pfam" id="PF01931"/>
    </source>
</evidence>
<comment type="cofactor">
    <cofactor evidence="2">
        <name>Mg(2+)</name>
        <dbReference type="ChEBI" id="CHEBI:18420"/>
    </cofactor>
</comment>
<dbReference type="AlphaFoldDB" id="A0A5Q2TKA2"/>
<keyword evidence="7" id="KW-0546">Nucleotide metabolism</keyword>